<feature type="compositionally biased region" description="Polar residues" evidence="1">
    <location>
        <begin position="288"/>
        <end position="298"/>
    </location>
</feature>
<feature type="region of interest" description="Disordered" evidence="1">
    <location>
        <begin position="253"/>
        <end position="305"/>
    </location>
</feature>
<proteinExistence type="predicted"/>
<dbReference type="EMBL" id="BPLF01000003">
    <property type="protein sequence ID" value="GIX64852.1"/>
    <property type="molecule type" value="Genomic_DNA"/>
</dbReference>
<evidence type="ECO:0000313" key="3">
    <source>
        <dbReference type="Proteomes" id="UP001497744"/>
    </source>
</evidence>
<name>A0AAV4LXA6_BABCB</name>
<dbReference type="GeneID" id="94196333"/>
<evidence type="ECO:0000313" key="2">
    <source>
        <dbReference type="EMBL" id="GIX64852.1"/>
    </source>
</evidence>
<protein>
    <submittedName>
        <fullName evidence="2">Variant erythrocyte surface antigen-1 family protein</fullName>
    </submittedName>
</protein>
<reference evidence="2 3" key="1">
    <citation type="submission" date="2021-06" db="EMBL/GenBank/DDBJ databases">
        <title>Genome sequence of Babesia caballi.</title>
        <authorList>
            <person name="Yamagishi J."/>
            <person name="Kidaka T."/>
            <person name="Ochi A."/>
        </authorList>
    </citation>
    <scope>NUCLEOTIDE SEQUENCE [LARGE SCALE GENOMIC DNA]</scope>
    <source>
        <strain evidence="2">USDA-D6B2</strain>
    </source>
</reference>
<gene>
    <name evidence="2" type="ORF">BcabD6B2_42870</name>
</gene>
<accession>A0AAV4LXA6</accession>
<comment type="caution">
    <text evidence="2">The sequence shown here is derived from an EMBL/GenBank/DDBJ whole genome shotgun (WGS) entry which is preliminary data.</text>
</comment>
<dbReference type="Proteomes" id="UP001497744">
    <property type="component" value="Unassembled WGS sequence"/>
</dbReference>
<dbReference type="RefSeq" id="XP_067716921.1">
    <property type="nucleotide sequence ID" value="XM_067860820.1"/>
</dbReference>
<feature type="compositionally biased region" description="Polar residues" evidence="1">
    <location>
        <begin position="259"/>
        <end position="279"/>
    </location>
</feature>
<evidence type="ECO:0000256" key="1">
    <source>
        <dbReference type="SAM" id="MobiDB-lite"/>
    </source>
</evidence>
<organism evidence="2 3">
    <name type="scientific">Babesia caballi</name>
    <dbReference type="NCBI Taxonomy" id="5871"/>
    <lineage>
        <taxon>Eukaryota</taxon>
        <taxon>Sar</taxon>
        <taxon>Alveolata</taxon>
        <taxon>Apicomplexa</taxon>
        <taxon>Aconoidasida</taxon>
        <taxon>Piroplasmida</taxon>
        <taxon>Babesiidae</taxon>
        <taxon>Babesia</taxon>
    </lineage>
</organism>
<dbReference type="AlphaFoldDB" id="A0AAV4LXA6"/>
<keyword evidence="3" id="KW-1185">Reference proteome</keyword>
<sequence length="342" mass="36610">MGEKKLTEPPKDLKEAIDWITWVCGYGQGAHDMKTKLATAVNSLTDFKTAFKGFLGYDGKGIVASDVDYKSAYHHCNWSADGEPDYAKTFLSLAPLVYYFVTFLYWTCKTSGKWTDKMVSDGGPLDTFLTTMGYDKSQLNHITGINISKELENILNGFDELKEAYESGGLSSYETFLQQLEGNGPTNNINAPLANCKIFSHEYLESKQKDKDITEAIDAIKKELVSLSTRGHSSNTNNFSAIQQKISTLLGKIPGFNPNPASSEPGSASNRHPGSSETGSDGLRKEGSSGTVTASQVQSSSAGPAGPAVGGFVDVGALGAGVAYGLNLGGLQTTINGLLQLR</sequence>